<keyword evidence="3" id="KW-1185">Reference proteome</keyword>
<sequence length="107" mass="11644">MQAIKLYPTMIVWSTLFSAAIALGGYNLVLISSFFAFPHFAQEYSLKRGVGQLPDPGSMATERFGLKKTLLGTSALLIGLIFTLLFAQKVQTLLFGAIVIGVLWGVF</sequence>
<name>A0AAI8VMP1_9PEZI</name>
<protein>
    <submittedName>
        <fullName evidence="2">Uu.00g088790.m01.CDS01</fullName>
    </submittedName>
</protein>
<evidence type="ECO:0000256" key="1">
    <source>
        <dbReference type="SAM" id="Phobius"/>
    </source>
</evidence>
<accession>A0AAI8VMP1</accession>
<feature type="transmembrane region" description="Helical" evidence="1">
    <location>
        <begin position="69"/>
        <end position="87"/>
    </location>
</feature>
<dbReference type="AlphaFoldDB" id="A0AAI8VMP1"/>
<keyword evidence="1" id="KW-0472">Membrane</keyword>
<evidence type="ECO:0000313" key="3">
    <source>
        <dbReference type="Proteomes" id="UP001295740"/>
    </source>
</evidence>
<reference evidence="2" key="1">
    <citation type="submission" date="2023-10" db="EMBL/GenBank/DDBJ databases">
        <authorList>
            <person name="Hackl T."/>
        </authorList>
    </citation>
    <scope>NUCLEOTIDE SEQUENCE</scope>
</reference>
<dbReference type="Proteomes" id="UP001295740">
    <property type="component" value="Unassembled WGS sequence"/>
</dbReference>
<evidence type="ECO:0000313" key="2">
    <source>
        <dbReference type="EMBL" id="CAJ2507693.1"/>
    </source>
</evidence>
<feature type="transmembrane region" description="Helical" evidence="1">
    <location>
        <begin position="12"/>
        <end position="37"/>
    </location>
</feature>
<proteinExistence type="predicted"/>
<organism evidence="2 3">
    <name type="scientific">Anthostomella pinea</name>
    <dbReference type="NCBI Taxonomy" id="933095"/>
    <lineage>
        <taxon>Eukaryota</taxon>
        <taxon>Fungi</taxon>
        <taxon>Dikarya</taxon>
        <taxon>Ascomycota</taxon>
        <taxon>Pezizomycotina</taxon>
        <taxon>Sordariomycetes</taxon>
        <taxon>Xylariomycetidae</taxon>
        <taxon>Xylariales</taxon>
        <taxon>Xylariaceae</taxon>
        <taxon>Anthostomella</taxon>
    </lineage>
</organism>
<gene>
    <name evidence="2" type="ORF">KHLLAP_LOCUS8161</name>
</gene>
<keyword evidence="1" id="KW-0812">Transmembrane</keyword>
<comment type="caution">
    <text evidence="2">The sequence shown here is derived from an EMBL/GenBank/DDBJ whole genome shotgun (WGS) entry which is preliminary data.</text>
</comment>
<dbReference type="EMBL" id="CAUWAG010000010">
    <property type="protein sequence ID" value="CAJ2507693.1"/>
    <property type="molecule type" value="Genomic_DNA"/>
</dbReference>
<keyword evidence="1" id="KW-1133">Transmembrane helix</keyword>